<feature type="transmembrane region" description="Helical" evidence="1">
    <location>
        <begin position="107"/>
        <end position="126"/>
    </location>
</feature>
<dbReference type="PANTHER" id="PTHR36974">
    <property type="entry name" value="MEMBRANE PROTEIN-RELATED"/>
    <property type="match status" value="1"/>
</dbReference>
<protein>
    <recommendedName>
        <fullName evidence="4">DoxX family membrane protein</fullName>
    </recommendedName>
</protein>
<sequence length="155" mass="17150">MSSLPRTLPRKEILRGVLAVSIVLVGITHFLKPIPYARLIPPLFPHPIALVYISGFFEILGGIGLLIPYVSVAAAWGLIALFIAVFPANINQAINAIPVEGIPHIPILYWIRLPFQAVLIAWAWWYTRDPESQAGAEPVSRSLAKTPIFHRDSAR</sequence>
<keyword evidence="1" id="KW-1133">Transmembrane helix</keyword>
<dbReference type="Proteomes" id="UP001328733">
    <property type="component" value="Unassembled WGS sequence"/>
</dbReference>
<keyword evidence="1" id="KW-0472">Membrane</keyword>
<keyword evidence="3" id="KW-1185">Reference proteome</keyword>
<dbReference type="AlphaFoldDB" id="A0AAW9QPW9"/>
<reference evidence="2 3" key="1">
    <citation type="submission" date="2024-01" db="EMBL/GenBank/DDBJ databases">
        <title>Genomic insights into the taxonomy and metabolism of the cyanobacterium Pannus brasiliensis CCIBt3594.</title>
        <authorList>
            <person name="Machado M."/>
            <person name="Botero N.B."/>
            <person name="Andreote A.P.D."/>
            <person name="Feitosa A.M.T."/>
            <person name="Popin R."/>
            <person name="Sivonen K."/>
            <person name="Fiore M.F."/>
        </authorList>
    </citation>
    <scope>NUCLEOTIDE SEQUENCE [LARGE SCALE GENOMIC DNA]</scope>
    <source>
        <strain evidence="2 3">CCIBt3594</strain>
    </source>
</reference>
<gene>
    <name evidence="2" type="ORF">V0288_21990</name>
</gene>
<organism evidence="2 3">
    <name type="scientific">Pannus brasiliensis CCIBt3594</name>
    <dbReference type="NCBI Taxonomy" id="1427578"/>
    <lineage>
        <taxon>Bacteria</taxon>
        <taxon>Bacillati</taxon>
        <taxon>Cyanobacteriota</taxon>
        <taxon>Cyanophyceae</taxon>
        <taxon>Oscillatoriophycideae</taxon>
        <taxon>Chroococcales</taxon>
        <taxon>Microcystaceae</taxon>
        <taxon>Pannus</taxon>
    </lineage>
</organism>
<dbReference type="EMBL" id="JBAFSM010000061">
    <property type="protein sequence ID" value="MEG3439815.1"/>
    <property type="molecule type" value="Genomic_DNA"/>
</dbReference>
<comment type="caution">
    <text evidence="2">The sequence shown here is derived from an EMBL/GenBank/DDBJ whole genome shotgun (WGS) entry which is preliminary data.</text>
</comment>
<feature type="transmembrane region" description="Helical" evidence="1">
    <location>
        <begin position="12"/>
        <end position="31"/>
    </location>
</feature>
<evidence type="ECO:0008006" key="4">
    <source>
        <dbReference type="Google" id="ProtNLM"/>
    </source>
</evidence>
<name>A0AAW9QPW9_9CHRO</name>
<evidence type="ECO:0000313" key="2">
    <source>
        <dbReference type="EMBL" id="MEG3439815.1"/>
    </source>
</evidence>
<evidence type="ECO:0000313" key="3">
    <source>
        <dbReference type="Proteomes" id="UP001328733"/>
    </source>
</evidence>
<feature type="transmembrane region" description="Helical" evidence="1">
    <location>
        <begin position="67"/>
        <end position="87"/>
    </location>
</feature>
<keyword evidence="1" id="KW-0812">Transmembrane</keyword>
<dbReference type="RefSeq" id="WP_332867293.1">
    <property type="nucleotide sequence ID" value="NZ_JBAFSM010000061.1"/>
</dbReference>
<dbReference type="PANTHER" id="PTHR36974:SF1">
    <property type="entry name" value="DOXX FAMILY MEMBRANE PROTEIN"/>
    <property type="match status" value="1"/>
</dbReference>
<evidence type="ECO:0000256" key="1">
    <source>
        <dbReference type="SAM" id="Phobius"/>
    </source>
</evidence>
<proteinExistence type="predicted"/>
<feature type="transmembrane region" description="Helical" evidence="1">
    <location>
        <begin position="43"/>
        <end position="60"/>
    </location>
</feature>
<accession>A0AAW9QPW9</accession>